<gene>
    <name evidence="1" type="ORF">I2501_32845</name>
</gene>
<organism evidence="1 2">
    <name type="scientific">Streptacidiphilus fuscans</name>
    <dbReference type="NCBI Taxonomy" id="2789292"/>
    <lineage>
        <taxon>Bacteria</taxon>
        <taxon>Bacillati</taxon>
        <taxon>Actinomycetota</taxon>
        <taxon>Actinomycetes</taxon>
        <taxon>Kitasatosporales</taxon>
        <taxon>Streptomycetaceae</taxon>
        <taxon>Streptacidiphilus</taxon>
    </lineage>
</organism>
<reference evidence="1" key="1">
    <citation type="submission" date="2020-11" db="EMBL/GenBank/DDBJ databases">
        <title>Isolation and identification of active actinomycetes.</title>
        <authorList>
            <person name="Yu B."/>
        </authorList>
    </citation>
    <scope>NUCLEOTIDE SEQUENCE</scope>
    <source>
        <strain evidence="1">NEAU-YB345</strain>
    </source>
</reference>
<comment type="caution">
    <text evidence="1">The sequence shown here is derived from an EMBL/GenBank/DDBJ whole genome shotgun (WGS) entry which is preliminary data.</text>
</comment>
<dbReference type="EMBL" id="JADPRT010000018">
    <property type="protein sequence ID" value="MBF9072815.1"/>
    <property type="molecule type" value="Genomic_DNA"/>
</dbReference>
<sequence>MHNIMPPADAFMFTAVWEGDCRAVGDPAAPAPAGVLLDNTQDYVFWAYAADRSA</sequence>
<evidence type="ECO:0000313" key="2">
    <source>
        <dbReference type="Proteomes" id="UP000657385"/>
    </source>
</evidence>
<name>A0A931FHZ4_9ACTN</name>
<keyword evidence="2" id="KW-1185">Reference proteome</keyword>
<proteinExistence type="predicted"/>
<dbReference type="AlphaFoldDB" id="A0A931FHZ4"/>
<dbReference type="RefSeq" id="WP_196197962.1">
    <property type="nucleotide sequence ID" value="NZ_JADPRT010000018.1"/>
</dbReference>
<dbReference type="Proteomes" id="UP000657385">
    <property type="component" value="Unassembled WGS sequence"/>
</dbReference>
<accession>A0A931FHZ4</accession>
<protein>
    <submittedName>
        <fullName evidence="1">Uncharacterized protein</fullName>
    </submittedName>
</protein>
<evidence type="ECO:0000313" key="1">
    <source>
        <dbReference type="EMBL" id="MBF9072815.1"/>
    </source>
</evidence>